<evidence type="ECO:0000259" key="3">
    <source>
        <dbReference type="Pfam" id="PF04216"/>
    </source>
</evidence>
<dbReference type="GO" id="GO:0005829">
    <property type="term" value="C:cytosol"/>
    <property type="evidence" value="ECO:0007669"/>
    <property type="project" value="TreeGrafter"/>
</dbReference>
<accession>A0A318GZV5</accession>
<proteinExistence type="predicted"/>
<dbReference type="AlphaFoldDB" id="A0A318GZV5"/>
<dbReference type="NCBIfam" id="TIGR01562">
    <property type="entry name" value="FdhE"/>
    <property type="match status" value="1"/>
</dbReference>
<sequence>MIALTTDPFGGAPNPASVLSSSLSPPGVLRPRAGLLAARAARLRHLATGHELAPWLDLLSGLCGLQQTLLDHAGPAWAPGQAPDGAEPPLHAGHPGWPERLLPLHRALLAAMPDRQGDAAFSAQRQAARDLPDAALIEQARGLLDLARGRPLQRPGQAGDVWLAASLQVLWIQAARHLATVPQRPADASTCPCCGSLPVAGIVLTGDGKAGSRYLECSLCATRWNAVRARCTLCDSPHEVEYLGLEGHHPAVLAEACGDCGGYLKTLFQDKDPDVDPVADDLASLRLDVATGEAGHGRAGVNLFLLEAEALGS</sequence>
<feature type="domain" description="FdhE central" evidence="4">
    <location>
        <begin position="190"/>
        <end position="228"/>
    </location>
</feature>
<keyword evidence="1" id="KW-0963">Cytoplasm</keyword>
<dbReference type="InterPro" id="IPR056796">
    <property type="entry name" value="FdhE_C"/>
</dbReference>
<comment type="caution">
    <text evidence="6">The sequence shown here is derived from an EMBL/GenBank/DDBJ whole genome shotgun (WGS) entry which is preliminary data.</text>
</comment>
<evidence type="ECO:0000256" key="1">
    <source>
        <dbReference type="ARBA" id="ARBA00022490"/>
    </source>
</evidence>
<evidence type="ECO:0000259" key="5">
    <source>
        <dbReference type="Pfam" id="PF24860"/>
    </source>
</evidence>
<keyword evidence="7" id="KW-1185">Reference proteome</keyword>
<dbReference type="Gene3D" id="3.90.1670.10">
    <property type="entry name" value="FdhE-like domain"/>
    <property type="match status" value="1"/>
</dbReference>
<dbReference type="GO" id="GO:0008199">
    <property type="term" value="F:ferric iron binding"/>
    <property type="evidence" value="ECO:0007669"/>
    <property type="project" value="TreeGrafter"/>
</dbReference>
<evidence type="ECO:0000313" key="6">
    <source>
        <dbReference type="EMBL" id="PXW95782.1"/>
    </source>
</evidence>
<dbReference type="PANTHER" id="PTHR37689">
    <property type="entry name" value="PROTEIN FDHE"/>
    <property type="match status" value="1"/>
</dbReference>
<feature type="domain" description="FdhE C-terminal" evidence="5">
    <location>
        <begin position="230"/>
        <end position="305"/>
    </location>
</feature>
<dbReference type="Pfam" id="PF04216">
    <property type="entry name" value="FdhE_N"/>
    <property type="match status" value="1"/>
</dbReference>
<name>A0A318GZV5_9BURK</name>
<dbReference type="SUPFAM" id="SSF144020">
    <property type="entry name" value="FdhE-like"/>
    <property type="match status" value="1"/>
</dbReference>
<dbReference type="InterPro" id="IPR056774">
    <property type="entry name" value="FdhE_N"/>
</dbReference>
<feature type="domain" description="FdhE N-terminal" evidence="3">
    <location>
        <begin position="27"/>
        <end position="180"/>
    </location>
</feature>
<dbReference type="InterPro" id="IPR056797">
    <property type="entry name" value="FdhE_central"/>
</dbReference>
<dbReference type="Proteomes" id="UP000247811">
    <property type="component" value="Unassembled WGS sequence"/>
</dbReference>
<gene>
    <name evidence="6" type="ORF">C7444_10841</name>
</gene>
<protein>
    <submittedName>
        <fullName evidence="6">Tat proofreading chaperone FdhE</fullName>
    </submittedName>
</protein>
<dbReference type="Pfam" id="PF24860">
    <property type="entry name" value="FdhE_C"/>
    <property type="match status" value="1"/>
</dbReference>
<evidence type="ECO:0000256" key="2">
    <source>
        <dbReference type="SAM" id="MobiDB-lite"/>
    </source>
</evidence>
<dbReference type="RefSeq" id="WP_110400740.1">
    <property type="nucleotide sequence ID" value="NZ_QJJS01000008.1"/>
</dbReference>
<dbReference type="Pfam" id="PF24859">
    <property type="entry name" value="FdhE_central"/>
    <property type="match status" value="1"/>
</dbReference>
<feature type="region of interest" description="Disordered" evidence="2">
    <location>
        <begin position="75"/>
        <end position="97"/>
    </location>
</feature>
<evidence type="ECO:0000313" key="7">
    <source>
        <dbReference type="Proteomes" id="UP000247811"/>
    </source>
</evidence>
<reference evidence="6 7" key="1">
    <citation type="submission" date="2018-05" db="EMBL/GenBank/DDBJ databases">
        <title>Genomic Encyclopedia of Type Strains, Phase IV (KMG-IV): sequencing the most valuable type-strain genomes for metagenomic binning, comparative biology and taxonomic classification.</title>
        <authorList>
            <person name="Goeker M."/>
        </authorList>
    </citation>
    <scope>NUCLEOTIDE SEQUENCE [LARGE SCALE GENOMIC DNA]</scope>
    <source>
        <strain evidence="6 7">DSM 566</strain>
    </source>
</reference>
<organism evidence="6 7">
    <name type="scientific">Sphaerotilus hippei</name>
    <dbReference type="NCBI Taxonomy" id="744406"/>
    <lineage>
        <taxon>Bacteria</taxon>
        <taxon>Pseudomonadati</taxon>
        <taxon>Pseudomonadota</taxon>
        <taxon>Betaproteobacteria</taxon>
        <taxon>Burkholderiales</taxon>
        <taxon>Sphaerotilaceae</taxon>
        <taxon>Sphaerotilus</taxon>
    </lineage>
</organism>
<dbReference type="OrthoDB" id="9794151at2"/>
<feature type="region of interest" description="Disordered" evidence="2">
    <location>
        <begin position="1"/>
        <end position="24"/>
    </location>
</feature>
<feature type="compositionally biased region" description="Low complexity" evidence="2">
    <location>
        <begin position="12"/>
        <end position="24"/>
    </location>
</feature>
<dbReference type="InterPro" id="IPR006452">
    <property type="entry name" value="Formate_DH_accessory"/>
</dbReference>
<dbReference type="PANTHER" id="PTHR37689:SF1">
    <property type="entry name" value="PROTEIN FDHE"/>
    <property type="match status" value="1"/>
</dbReference>
<evidence type="ECO:0000259" key="4">
    <source>
        <dbReference type="Pfam" id="PF24859"/>
    </source>
</evidence>
<dbReference type="EMBL" id="QJJS01000008">
    <property type="protein sequence ID" value="PXW95782.1"/>
    <property type="molecule type" value="Genomic_DNA"/>
</dbReference>
<dbReference type="GO" id="GO:0051604">
    <property type="term" value="P:protein maturation"/>
    <property type="evidence" value="ECO:0007669"/>
    <property type="project" value="TreeGrafter"/>
</dbReference>
<dbReference type="CDD" id="cd16341">
    <property type="entry name" value="FdhE"/>
    <property type="match status" value="1"/>
</dbReference>
<dbReference type="InterPro" id="IPR024064">
    <property type="entry name" value="FdhE-like_sf"/>
</dbReference>